<dbReference type="OrthoDB" id="9776488at2"/>
<dbReference type="InterPro" id="IPR006680">
    <property type="entry name" value="Amidohydro-rel"/>
</dbReference>
<dbReference type="PANTHER" id="PTHR11113">
    <property type="entry name" value="N-ACETYLGLUCOSAMINE-6-PHOSPHATE DEACETYLASE"/>
    <property type="match status" value="1"/>
</dbReference>
<comment type="caution">
    <text evidence="9">The sequence shown here is derived from an EMBL/GenBank/DDBJ whole genome shotgun (WGS) entry which is preliminary data.</text>
</comment>
<evidence type="ECO:0000313" key="9">
    <source>
        <dbReference type="EMBL" id="PWF24378.1"/>
    </source>
</evidence>
<keyword evidence="10" id="KW-1185">Reference proteome</keyword>
<dbReference type="PIRSF" id="PIRSF038994">
    <property type="entry name" value="NagA"/>
    <property type="match status" value="1"/>
</dbReference>
<feature type="domain" description="Amidohydrolase-related" evidence="8">
    <location>
        <begin position="47"/>
        <end position="388"/>
    </location>
</feature>
<organism evidence="9 10">
    <name type="scientific">Ancrocorticia populi</name>
    <dbReference type="NCBI Taxonomy" id="2175228"/>
    <lineage>
        <taxon>Bacteria</taxon>
        <taxon>Bacillati</taxon>
        <taxon>Actinomycetota</taxon>
        <taxon>Actinomycetes</taxon>
        <taxon>Actinomycetales</taxon>
        <taxon>Actinomycetaceae</taxon>
        <taxon>Ancrocorticia</taxon>
    </lineage>
</organism>
<dbReference type="GO" id="GO:0008448">
    <property type="term" value="F:N-acetylglucosamine-6-phosphate deacetylase activity"/>
    <property type="evidence" value="ECO:0007669"/>
    <property type="project" value="InterPro"/>
</dbReference>
<dbReference type="SUPFAM" id="SSF51556">
    <property type="entry name" value="Metallo-dependent hydrolases"/>
    <property type="match status" value="1"/>
</dbReference>
<dbReference type="InterPro" id="IPR003764">
    <property type="entry name" value="GlcNAc_6-P_deAcase"/>
</dbReference>
<dbReference type="EMBL" id="QETB01000008">
    <property type="protein sequence ID" value="PWF24378.1"/>
    <property type="molecule type" value="Genomic_DNA"/>
</dbReference>
<dbReference type="GO" id="GO:0006046">
    <property type="term" value="P:N-acetylglucosamine catabolic process"/>
    <property type="evidence" value="ECO:0007669"/>
    <property type="project" value="TreeGrafter"/>
</dbReference>
<dbReference type="Pfam" id="PF01979">
    <property type="entry name" value="Amidohydro_1"/>
    <property type="match status" value="1"/>
</dbReference>
<dbReference type="InterPro" id="IPR032466">
    <property type="entry name" value="Metal_Hydrolase"/>
</dbReference>
<evidence type="ECO:0000256" key="3">
    <source>
        <dbReference type="ARBA" id="ARBA00022801"/>
    </source>
</evidence>
<evidence type="ECO:0000256" key="1">
    <source>
        <dbReference type="ARBA" id="ARBA00010716"/>
    </source>
</evidence>
<reference evidence="10" key="1">
    <citation type="submission" date="2018-05" db="EMBL/GenBank/DDBJ databases">
        <authorList>
            <person name="Li Y."/>
        </authorList>
    </citation>
    <scope>NUCLEOTIDE SEQUENCE [LARGE SCALE GENOMIC DNA]</scope>
    <source>
        <strain evidence="10">sk1b4</strain>
    </source>
</reference>
<name>A0A2V1K2D1_9ACTO</name>
<comment type="cofactor">
    <cofactor evidence="7">
        <name>a divalent metal cation</name>
        <dbReference type="ChEBI" id="CHEBI:60240"/>
    </cofactor>
    <text evidence="7">Binds 1 divalent metal cation per subunit.</text>
</comment>
<feature type="binding site" evidence="7">
    <location>
        <position position="123"/>
    </location>
    <ligand>
        <name>Zn(2+)</name>
        <dbReference type="ChEBI" id="CHEBI:29105"/>
    </ligand>
</feature>
<keyword evidence="3 5" id="KW-0378">Hydrolase</keyword>
<dbReference type="AlphaFoldDB" id="A0A2V1K2D1"/>
<evidence type="ECO:0000256" key="5">
    <source>
        <dbReference type="PIRNR" id="PIRNR038994"/>
    </source>
</evidence>
<feature type="binding site" evidence="7">
    <location>
        <position position="189"/>
    </location>
    <ligand>
        <name>Zn(2+)</name>
        <dbReference type="ChEBI" id="CHEBI:29105"/>
    </ligand>
</feature>
<evidence type="ECO:0000313" key="10">
    <source>
        <dbReference type="Proteomes" id="UP000245283"/>
    </source>
</evidence>
<keyword evidence="2 7" id="KW-0479">Metal-binding</keyword>
<dbReference type="Proteomes" id="UP000245283">
    <property type="component" value="Unassembled WGS sequence"/>
</dbReference>
<dbReference type="PANTHER" id="PTHR11113:SF14">
    <property type="entry name" value="N-ACETYLGLUCOSAMINE-6-PHOSPHATE DEACETYLASE"/>
    <property type="match status" value="1"/>
</dbReference>
<evidence type="ECO:0000256" key="2">
    <source>
        <dbReference type="ARBA" id="ARBA00022723"/>
    </source>
</evidence>
<dbReference type="Gene3D" id="3.20.20.140">
    <property type="entry name" value="Metal-dependent hydrolases"/>
    <property type="match status" value="1"/>
</dbReference>
<comment type="similarity">
    <text evidence="1 5">Belongs to the metallo-dependent hydrolases superfamily. NagA family.</text>
</comment>
<proteinExistence type="inferred from homology"/>
<dbReference type="GO" id="GO:0046872">
    <property type="term" value="F:metal ion binding"/>
    <property type="evidence" value="ECO:0007669"/>
    <property type="project" value="UniProtKB-KW"/>
</dbReference>
<dbReference type="InterPro" id="IPR011059">
    <property type="entry name" value="Metal-dep_hydrolase_composite"/>
</dbReference>
<feature type="binding site" evidence="7">
    <location>
        <position position="223"/>
    </location>
    <ligand>
        <name>Zn(2+)</name>
        <dbReference type="ChEBI" id="CHEBI:29105"/>
    </ligand>
</feature>
<gene>
    <name evidence="9" type="ORF">DD236_11785</name>
</gene>
<evidence type="ECO:0000259" key="8">
    <source>
        <dbReference type="Pfam" id="PF01979"/>
    </source>
</evidence>
<dbReference type="Gene3D" id="2.30.40.10">
    <property type="entry name" value="Urease, subunit C, domain 1"/>
    <property type="match status" value="1"/>
</dbReference>
<evidence type="ECO:0000256" key="6">
    <source>
        <dbReference type="PIRSR" id="PIRSR038994-1"/>
    </source>
</evidence>
<keyword evidence="4 5" id="KW-0119">Carbohydrate metabolism</keyword>
<feature type="active site" description="Proton donor/acceptor" evidence="6">
    <location>
        <position position="284"/>
    </location>
</feature>
<accession>A0A2V1K2D1</accession>
<protein>
    <submittedName>
        <fullName evidence="9">N-acetylglucosamine-6-phosphate deacetylase</fullName>
    </submittedName>
</protein>
<evidence type="ECO:0000256" key="7">
    <source>
        <dbReference type="PIRSR" id="PIRSR038994-3"/>
    </source>
</evidence>
<evidence type="ECO:0000256" key="4">
    <source>
        <dbReference type="ARBA" id="ARBA00023277"/>
    </source>
</evidence>
<sequence length="389" mass="41688">MLVEVLRGRAVVGSQVWDDAVVAWESEHLTYVGPPRPGDPDIRQAGYILPGLIDLHCHGGGGESFPDATMRDEVAAAAMYHRQNGTTVLSAATSTMEFGRMEFVLGLLAQACEEDLIEGIEIEGPFLSRERCGSQNANYLLAPDPACAELLLDAAGGYAWAMAVAPELEGAADLVECLARRGVLPAWAHTNADSTIARRMNDLACTLLADHGKAPLDYPVVDHLFNAMREMNHRAPGPVMEYMAAARLNRATVEIIADGVHVSNELVRDVVEILGPDSIALVTDAMAAAGMPDGTYELGGLLVHVTNGVARLRGGNLAGGTRFLMDIVRNVVAYGVDLATAVEMATRTPARVLGRTDVGELREGMRADVLLVSPELEVERVYRRGRIVA</sequence>
<dbReference type="SUPFAM" id="SSF51338">
    <property type="entry name" value="Composite domain of metallo-dependent hydrolases"/>
    <property type="match status" value="1"/>
</dbReference>